<dbReference type="GO" id="GO:0008168">
    <property type="term" value="F:methyltransferase activity"/>
    <property type="evidence" value="ECO:0007669"/>
    <property type="project" value="UniProtKB-KW"/>
</dbReference>
<gene>
    <name evidence="1" type="ORF">J2S10_002752</name>
</gene>
<reference evidence="1 2" key="1">
    <citation type="submission" date="2023-07" db="EMBL/GenBank/DDBJ databases">
        <title>Genomic Encyclopedia of Type Strains, Phase IV (KMG-IV): sequencing the most valuable type-strain genomes for metagenomic binning, comparative biology and taxonomic classification.</title>
        <authorList>
            <person name="Goeker M."/>
        </authorList>
    </citation>
    <scope>NUCLEOTIDE SEQUENCE [LARGE SCALE GENOMIC DNA]</scope>
    <source>
        <strain evidence="1 2">DSM 27594</strain>
    </source>
</reference>
<dbReference type="Proteomes" id="UP001224122">
    <property type="component" value="Unassembled WGS sequence"/>
</dbReference>
<dbReference type="EMBL" id="JAUSTW010000004">
    <property type="protein sequence ID" value="MDQ0199570.1"/>
    <property type="molecule type" value="Genomic_DNA"/>
</dbReference>
<dbReference type="EC" id="2.1.1.-" evidence="1"/>
<keyword evidence="2" id="KW-1185">Reference proteome</keyword>
<accession>A0ABT9XVG9</accession>
<keyword evidence="1" id="KW-0489">Methyltransferase</keyword>
<dbReference type="NCBIfam" id="NF038110">
    <property type="entry name" value="Lys_methyl_FliB"/>
    <property type="match status" value="1"/>
</dbReference>
<sequence length="412" mass="48031">MQSTTLKRTMLVPQYMRTFTCIGSECEDSCCVGWQVSIDEKTFKKYKRVRNQDLSPLFQKNITRVRSSSNPNNFGKISMNKNECCPFLSEEKLCNIQLKLGEGYLSETCNSYPRILNQVNGIFERSATLSCPEAARLALLNLDGIQFDEVEEEVGINTVIAKSLKSKHMEGIEKYFWELRIFTIQILQNRTYTLGDRLIILGMFYQRVEEIVQSQQLDLIPHHIASYMNVIQDGSLRVNLANIPVRYEIQMKLAKQLADARYNKGISNHRFMECYIEMMQGLQYSSDVITDDTIKYYMDAFNEYYQPFMNEHDYILENYLVNYVYKNLFPFGGFQSVFDDYVMMIVHYAMIKLHLIGMASFHKQLTTQLVIKLIQSFAKTIEHNSLFLRGVFNLLKDNGYTTMAYMSILIKN</sequence>
<proteinExistence type="predicted"/>
<comment type="caution">
    <text evidence="1">The sequence shown here is derived from an EMBL/GenBank/DDBJ whole genome shotgun (WGS) entry which is preliminary data.</text>
</comment>
<keyword evidence="1" id="KW-0808">Transferase</keyword>
<name>A0ABT9XVG9_9BACI</name>
<evidence type="ECO:0000313" key="2">
    <source>
        <dbReference type="Proteomes" id="UP001224122"/>
    </source>
</evidence>
<organism evidence="1 2">
    <name type="scientific">Neobacillus ginsengisoli</name>
    <dbReference type="NCBI Taxonomy" id="904295"/>
    <lineage>
        <taxon>Bacteria</taxon>
        <taxon>Bacillati</taxon>
        <taxon>Bacillota</taxon>
        <taxon>Bacilli</taxon>
        <taxon>Bacillales</taxon>
        <taxon>Bacillaceae</taxon>
        <taxon>Neobacillus</taxon>
    </lineage>
</organism>
<evidence type="ECO:0000313" key="1">
    <source>
        <dbReference type="EMBL" id="MDQ0199570.1"/>
    </source>
</evidence>
<dbReference type="RefSeq" id="WP_307408614.1">
    <property type="nucleotide sequence ID" value="NZ_JAUSTW010000004.1"/>
</dbReference>
<protein>
    <submittedName>
        <fullName evidence="1">Lysine-N-methylase</fullName>
        <ecNumber evidence="1">2.1.1.-</ecNumber>
    </submittedName>
</protein>
<dbReference type="GO" id="GO:0032259">
    <property type="term" value="P:methylation"/>
    <property type="evidence" value="ECO:0007669"/>
    <property type="project" value="UniProtKB-KW"/>
</dbReference>